<keyword evidence="2" id="KW-0808">Transferase</keyword>
<evidence type="ECO:0000259" key="1">
    <source>
        <dbReference type="Pfam" id="PF04230"/>
    </source>
</evidence>
<dbReference type="AlphaFoldDB" id="A0A1M6R9Y0"/>
<accession>A0A1M6R9Y0</accession>
<gene>
    <name evidence="2" type="ORF">SAMN05216463_101156</name>
</gene>
<sequence>MKIGILTFHNALNYGAVLQCYALQHYLQEKGHDVEVIDYRIPFIEEQKKLFSKTELRRRGFIAFLKFFIARLLAWPAWRKTIRVFYHFMVSQLHLSPRATTAADIPTGYDCILFGSDQIWSPKLCRGFDPVFWGQFEKHGARFVSYAASIGETSEFLPCKRPEVERDKPGWQQVQQRIKAFDAISVREKSFQLALQEHCGVSASVCLDPTLLVDASVFDKIAVRPEEQDYVFLFNVLDDPAASRFARLLANRLGSSVVIKGQAKPQLKSRRDKLVTLRESMSPEEFLGYIKYARCIVANSFHAIALSLVFQKECYALKSRRSGRVEGLLGSLGLADHIVAATEPVDNISSIDYKVVNERLASMRQGSAQFITSQIGK</sequence>
<dbReference type="Pfam" id="PF04230">
    <property type="entry name" value="PS_pyruv_trans"/>
    <property type="match status" value="1"/>
</dbReference>
<dbReference type="InterPro" id="IPR007345">
    <property type="entry name" value="Polysacch_pyruvyl_Trfase"/>
</dbReference>
<dbReference type="Proteomes" id="UP000184130">
    <property type="component" value="Unassembled WGS sequence"/>
</dbReference>
<evidence type="ECO:0000313" key="2">
    <source>
        <dbReference type="EMBL" id="SHK29289.1"/>
    </source>
</evidence>
<dbReference type="OrthoDB" id="9799278at2"/>
<name>A0A1M6R9Y0_XYLRU</name>
<reference evidence="2 3" key="1">
    <citation type="submission" date="2016-11" db="EMBL/GenBank/DDBJ databases">
        <authorList>
            <person name="Jaros S."/>
            <person name="Januszkiewicz K."/>
            <person name="Wedrychowicz H."/>
        </authorList>
    </citation>
    <scope>NUCLEOTIDE SEQUENCE [LARGE SCALE GENOMIC DNA]</scope>
    <source>
        <strain evidence="2 3">KHT3</strain>
    </source>
</reference>
<feature type="domain" description="Polysaccharide pyruvyl transferase" evidence="1">
    <location>
        <begin position="13"/>
        <end position="317"/>
    </location>
</feature>
<protein>
    <submittedName>
        <fullName evidence="2">Polysaccharide pyruvyl transferase</fullName>
    </submittedName>
</protein>
<dbReference type="EMBL" id="FRBD01000001">
    <property type="protein sequence ID" value="SHK29289.1"/>
    <property type="molecule type" value="Genomic_DNA"/>
</dbReference>
<organism evidence="2 3">
    <name type="scientific">Xylanibacter ruminicola</name>
    <name type="common">Prevotella ruminicola</name>
    <dbReference type="NCBI Taxonomy" id="839"/>
    <lineage>
        <taxon>Bacteria</taxon>
        <taxon>Pseudomonadati</taxon>
        <taxon>Bacteroidota</taxon>
        <taxon>Bacteroidia</taxon>
        <taxon>Bacteroidales</taxon>
        <taxon>Prevotellaceae</taxon>
        <taxon>Xylanibacter</taxon>
    </lineage>
</organism>
<proteinExistence type="predicted"/>
<dbReference type="GO" id="GO:0016740">
    <property type="term" value="F:transferase activity"/>
    <property type="evidence" value="ECO:0007669"/>
    <property type="project" value="UniProtKB-KW"/>
</dbReference>
<dbReference type="RefSeq" id="WP_073203810.1">
    <property type="nucleotide sequence ID" value="NZ_FRBD01000001.1"/>
</dbReference>
<evidence type="ECO:0000313" key="3">
    <source>
        <dbReference type="Proteomes" id="UP000184130"/>
    </source>
</evidence>